<dbReference type="Gene3D" id="4.10.240.10">
    <property type="entry name" value="Zn(2)-C6 fungal-type DNA-binding domain"/>
    <property type="match status" value="1"/>
</dbReference>
<dbReference type="SUPFAM" id="SSF57701">
    <property type="entry name" value="Zn2/Cys6 DNA-binding domain"/>
    <property type="match status" value="1"/>
</dbReference>
<feature type="region of interest" description="Disordered" evidence="2">
    <location>
        <begin position="150"/>
        <end position="179"/>
    </location>
</feature>
<keyword evidence="5" id="KW-1185">Reference proteome</keyword>
<gene>
    <name evidence="4" type="ORF">Micbo1qcDRAFT_234741</name>
</gene>
<name>A0A136IYW8_9PEZI</name>
<evidence type="ECO:0000256" key="2">
    <source>
        <dbReference type="SAM" id="MobiDB-lite"/>
    </source>
</evidence>
<proteinExistence type="predicted"/>
<dbReference type="CDD" id="cd00067">
    <property type="entry name" value="GAL4"/>
    <property type="match status" value="1"/>
</dbReference>
<feature type="compositionally biased region" description="Polar residues" evidence="2">
    <location>
        <begin position="168"/>
        <end position="179"/>
    </location>
</feature>
<dbReference type="EMBL" id="KQ964253">
    <property type="protein sequence ID" value="KXJ90093.1"/>
    <property type="molecule type" value="Genomic_DNA"/>
</dbReference>
<evidence type="ECO:0000256" key="1">
    <source>
        <dbReference type="ARBA" id="ARBA00023242"/>
    </source>
</evidence>
<organism evidence="4 5">
    <name type="scientific">Microdochium bolleyi</name>
    <dbReference type="NCBI Taxonomy" id="196109"/>
    <lineage>
        <taxon>Eukaryota</taxon>
        <taxon>Fungi</taxon>
        <taxon>Dikarya</taxon>
        <taxon>Ascomycota</taxon>
        <taxon>Pezizomycotina</taxon>
        <taxon>Sordariomycetes</taxon>
        <taxon>Xylariomycetidae</taxon>
        <taxon>Xylariales</taxon>
        <taxon>Microdochiaceae</taxon>
        <taxon>Microdochium</taxon>
    </lineage>
</organism>
<dbReference type="SMART" id="SM00066">
    <property type="entry name" value="GAL4"/>
    <property type="match status" value="1"/>
</dbReference>
<dbReference type="CDD" id="cd12148">
    <property type="entry name" value="fungal_TF_MHR"/>
    <property type="match status" value="1"/>
</dbReference>
<dbReference type="Proteomes" id="UP000070501">
    <property type="component" value="Unassembled WGS sequence"/>
</dbReference>
<dbReference type="PANTHER" id="PTHR47785">
    <property type="entry name" value="ZN(II)2CYS6 TRANSCRIPTION FACTOR (EUROFUNG)-RELATED-RELATED"/>
    <property type="match status" value="1"/>
</dbReference>
<feature type="compositionally biased region" description="Basic and acidic residues" evidence="2">
    <location>
        <begin position="1"/>
        <end position="11"/>
    </location>
</feature>
<protein>
    <submittedName>
        <fullName evidence="4">Putative C6 finger domain protein</fullName>
    </submittedName>
</protein>
<dbReference type="GO" id="GO:0008270">
    <property type="term" value="F:zinc ion binding"/>
    <property type="evidence" value="ECO:0007669"/>
    <property type="project" value="InterPro"/>
</dbReference>
<dbReference type="PROSITE" id="PS00463">
    <property type="entry name" value="ZN2_CY6_FUNGAL_1"/>
    <property type="match status" value="1"/>
</dbReference>
<feature type="domain" description="Zn(2)-C6 fungal-type" evidence="3">
    <location>
        <begin position="37"/>
        <end position="66"/>
    </location>
</feature>
<dbReference type="Pfam" id="PF00172">
    <property type="entry name" value="Zn_clus"/>
    <property type="match status" value="1"/>
</dbReference>
<sequence>MADTPARRAREDDDSDPAGAQSDGPNKKPRIFVARQACERCRVKKTRCDEDFPCSLCKALGLECKYADRKATRNEASFSTVLSYLARIESKVEQISNKPVQTPAETWHGIDTVASPGQTGPITPRGLVTAYGAEDATRRAHSHHHIPYRRSLPVFPRPSESPAALGTTPETVSDTVSHPPQTTPISFSAHKVLQWPAVAALMPPEVAVICREHGTGYVSVLEGKRPNVPLPGSLSRQSLDYGSLSSRTGVGEEPSLSRLSVSVITTLCDAYFTTFHLAHPILDRGVFSHHTLSVAIQRGFDYDIESCVVLTVMALGCWGIRASREAGFAASTPRTTHYLDDPSLEQYLGHGGRDGIPGLTFFNEARKRVGFLRNENGMQNCQFHLLNGLFYAQLVRPMDWYACIGRAAICCITFWECHAADCDDWARDMQSRLFWITVMAESVLADELSLPTSRLAQLQEKVPLPKFVKLERNPFLPVVEHHHDYSMTASGGKVSSHKEDEQAEADDLFYNYHFLSQIAHRILLTRMKDSLYYSSPTGNYPPATLEDELNHQHQQWRSQLPPALHFTEEEAIPPQASPRDILVVAWLRSRFVVAKIHLARPFLHKVLSRPDLRTPEDIARCREIFKDFLQWGAVLEVILLMKNCLPLRFSLAAQLFGQLLILYAFRNNEDASLAASLPPGYQSWCTFVVNMLEDCAPLSPAIARDAQIAAVLYPRLVEPGLGNPVGS</sequence>
<dbReference type="PROSITE" id="PS50048">
    <property type="entry name" value="ZN2_CY6_FUNGAL_2"/>
    <property type="match status" value="1"/>
</dbReference>
<dbReference type="GO" id="GO:0000981">
    <property type="term" value="F:DNA-binding transcription factor activity, RNA polymerase II-specific"/>
    <property type="evidence" value="ECO:0007669"/>
    <property type="project" value="InterPro"/>
</dbReference>
<dbReference type="InterPro" id="IPR053181">
    <property type="entry name" value="EcdB-like_regulator"/>
</dbReference>
<dbReference type="OrthoDB" id="6133115at2759"/>
<dbReference type="PANTHER" id="PTHR47785:SF6">
    <property type="entry name" value="ZN(II)2CYS6 TRANSCRIPTION FACTOR (EUROFUNG)"/>
    <property type="match status" value="1"/>
</dbReference>
<keyword evidence="1" id="KW-0539">Nucleus</keyword>
<feature type="region of interest" description="Disordered" evidence="2">
    <location>
        <begin position="1"/>
        <end position="28"/>
    </location>
</feature>
<evidence type="ECO:0000313" key="4">
    <source>
        <dbReference type="EMBL" id="KXJ90093.1"/>
    </source>
</evidence>
<evidence type="ECO:0000259" key="3">
    <source>
        <dbReference type="PROSITE" id="PS50048"/>
    </source>
</evidence>
<accession>A0A136IYW8</accession>
<evidence type="ECO:0000313" key="5">
    <source>
        <dbReference type="Proteomes" id="UP000070501"/>
    </source>
</evidence>
<reference evidence="5" key="1">
    <citation type="submission" date="2016-02" db="EMBL/GenBank/DDBJ databases">
        <title>Draft genome sequence of Microdochium bolleyi, a fungal endophyte of beachgrass.</title>
        <authorList>
            <consortium name="DOE Joint Genome Institute"/>
            <person name="David A.S."/>
            <person name="May G."/>
            <person name="Haridas S."/>
            <person name="Lim J."/>
            <person name="Wang M."/>
            <person name="Labutti K."/>
            <person name="Lipzen A."/>
            <person name="Barry K."/>
            <person name="Grigoriev I.V."/>
        </authorList>
    </citation>
    <scope>NUCLEOTIDE SEQUENCE [LARGE SCALE GENOMIC DNA]</scope>
    <source>
        <strain evidence="5">J235TASD1</strain>
    </source>
</reference>
<dbReference type="InParanoid" id="A0A136IYW8"/>
<dbReference type="AlphaFoldDB" id="A0A136IYW8"/>
<dbReference type="InterPro" id="IPR036864">
    <property type="entry name" value="Zn2-C6_fun-type_DNA-bd_sf"/>
</dbReference>
<dbReference type="InterPro" id="IPR001138">
    <property type="entry name" value="Zn2Cys6_DnaBD"/>
</dbReference>